<organism evidence="1 2">
    <name type="scientific">candidate division TA06 bacterium B3_TA06</name>
    <dbReference type="NCBI Taxonomy" id="2012487"/>
    <lineage>
        <taxon>Bacteria</taxon>
        <taxon>Bacteria division TA06</taxon>
    </lineage>
</organism>
<proteinExistence type="predicted"/>
<sequence length="226" mass="24296">MGVITLLLLGGFARQELNFAQKNLGALLAGQDLACALRAQEGFAATIHVLELRDRYEGFTTILKPQVGMRKGIFCFSIGYLLSPLSAGDLTGVPLCADVSAGINPSKHLFVRPRVSLLGPATFYADDPYESYATFLTAGGGADILYDPFSSWRIKPVLSLGGSAGYAFGRLIAEITQHEEPLKGFGVAANASFSLLYSRESWSTALEARISYGGRLNPGLSFSFLW</sequence>
<accession>A0A532V8H8</accession>
<gene>
    <name evidence="1" type="ORF">CEE36_03910</name>
</gene>
<evidence type="ECO:0000313" key="1">
    <source>
        <dbReference type="EMBL" id="TKJ43489.1"/>
    </source>
</evidence>
<dbReference type="EMBL" id="NJBO01000004">
    <property type="protein sequence ID" value="TKJ43489.1"/>
    <property type="molecule type" value="Genomic_DNA"/>
</dbReference>
<evidence type="ECO:0000313" key="2">
    <source>
        <dbReference type="Proteomes" id="UP000317778"/>
    </source>
</evidence>
<name>A0A532V8H8_UNCT6</name>
<dbReference type="Proteomes" id="UP000317778">
    <property type="component" value="Unassembled WGS sequence"/>
</dbReference>
<reference evidence="1 2" key="1">
    <citation type="submission" date="2017-06" db="EMBL/GenBank/DDBJ databases">
        <title>Novel microbial phyla capable of carbon fixation and sulfur reduction in deep-sea sediments.</title>
        <authorList>
            <person name="Huang J."/>
            <person name="Baker B."/>
            <person name="Wang Y."/>
        </authorList>
    </citation>
    <scope>NUCLEOTIDE SEQUENCE [LARGE SCALE GENOMIC DNA]</scope>
    <source>
        <strain evidence="1">B3_TA06</strain>
    </source>
</reference>
<protein>
    <submittedName>
        <fullName evidence="1">Uncharacterized protein</fullName>
    </submittedName>
</protein>
<comment type="caution">
    <text evidence="1">The sequence shown here is derived from an EMBL/GenBank/DDBJ whole genome shotgun (WGS) entry which is preliminary data.</text>
</comment>
<dbReference type="AlphaFoldDB" id="A0A532V8H8"/>